<evidence type="ECO:0000313" key="2">
    <source>
        <dbReference type="EMBL" id="CAF4916434.1"/>
    </source>
</evidence>
<name>A0A821W4X3_9NEOP</name>
<proteinExistence type="predicted"/>
<feature type="chain" id="PRO_5032620234" evidence="1">
    <location>
        <begin position="17"/>
        <end position="100"/>
    </location>
</feature>
<dbReference type="OrthoDB" id="7369356at2759"/>
<dbReference type="AlphaFoldDB" id="A0A821W4X3"/>
<dbReference type="Proteomes" id="UP000663880">
    <property type="component" value="Unassembled WGS sequence"/>
</dbReference>
<keyword evidence="3" id="KW-1185">Reference proteome</keyword>
<evidence type="ECO:0000313" key="3">
    <source>
        <dbReference type="Proteomes" id="UP000663880"/>
    </source>
</evidence>
<organism evidence="2 3">
    <name type="scientific">Pieris macdunnoughi</name>
    <dbReference type="NCBI Taxonomy" id="345717"/>
    <lineage>
        <taxon>Eukaryota</taxon>
        <taxon>Metazoa</taxon>
        <taxon>Ecdysozoa</taxon>
        <taxon>Arthropoda</taxon>
        <taxon>Hexapoda</taxon>
        <taxon>Insecta</taxon>
        <taxon>Pterygota</taxon>
        <taxon>Neoptera</taxon>
        <taxon>Endopterygota</taxon>
        <taxon>Lepidoptera</taxon>
        <taxon>Glossata</taxon>
        <taxon>Ditrysia</taxon>
        <taxon>Papilionoidea</taxon>
        <taxon>Pieridae</taxon>
        <taxon>Pierinae</taxon>
        <taxon>Pieris</taxon>
    </lineage>
</organism>
<reference evidence="2" key="1">
    <citation type="submission" date="2021-02" db="EMBL/GenBank/DDBJ databases">
        <authorList>
            <person name="Steward A R."/>
        </authorList>
    </citation>
    <scope>NUCLEOTIDE SEQUENCE</scope>
</reference>
<comment type="caution">
    <text evidence="2">The sequence shown here is derived from an EMBL/GenBank/DDBJ whole genome shotgun (WGS) entry which is preliminary data.</text>
</comment>
<sequence length="100" mass="10938">MSPILMCILCVAMVQSRVIKIDKIPIKTEMIMKIAIQMNDKGDPVANIKFIEKETKNQEVEKTLKPAVGFIPDFNDRAGIVGGKCPLGQVKRGPACVILG</sequence>
<feature type="signal peptide" evidence="1">
    <location>
        <begin position="1"/>
        <end position="16"/>
    </location>
</feature>
<protein>
    <submittedName>
        <fullName evidence="2">Uncharacterized protein</fullName>
    </submittedName>
</protein>
<evidence type="ECO:0000256" key="1">
    <source>
        <dbReference type="SAM" id="SignalP"/>
    </source>
</evidence>
<gene>
    <name evidence="2" type="ORF">PMACD_LOCUS12624</name>
</gene>
<dbReference type="EMBL" id="CAJOBZ010000050">
    <property type="protein sequence ID" value="CAF4916434.1"/>
    <property type="molecule type" value="Genomic_DNA"/>
</dbReference>
<accession>A0A821W4X3</accession>
<keyword evidence="1" id="KW-0732">Signal</keyword>